<dbReference type="SUPFAM" id="SSF51206">
    <property type="entry name" value="cAMP-binding domain-like"/>
    <property type="match status" value="1"/>
</dbReference>
<dbReference type="Pfam" id="PF00027">
    <property type="entry name" value="cNMP_binding"/>
    <property type="match status" value="1"/>
</dbReference>
<keyword evidence="3" id="KW-1185">Reference proteome</keyword>
<dbReference type="GO" id="GO:0016301">
    <property type="term" value="F:kinase activity"/>
    <property type="evidence" value="ECO:0007669"/>
    <property type="project" value="UniProtKB-KW"/>
</dbReference>
<dbReference type="RefSeq" id="WP_074234656.1">
    <property type="nucleotide sequence ID" value="NZ_FSRK01000001.1"/>
</dbReference>
<dbReference type="Gene3D" id="2.60.120.10">
    <property type="entry name" value="Jelly Rolls"/>
    <property type="match status" value="1"/>
</dbReference>
<evidence type="ECO:0000313" key="2">
    <source>
        <dbReference type="EMBL" id="SIO03787.1"/>
    </source>
</evidence>
<keyword evidence="2" id="KW-0808">Transferase</keyword>
<dbReference type="STRING" id="1416779.SAMN05444409_1708"/>
<evidence type="ECO:0000259" key="1">
    <source>
        <dbReference type="PROSITE" id="PS50042"/>
    </source>
</evidence>
<dbReference type="PROSITE" id="PS50042">
    <property type="entry name" value="CNMP_BINDING_3"/>
    <property type="match status" value="1"/>
</dbReference>
<proteinExistence type="predicted"/>
<organism evidence="2 3">
    <name type="scientific">Epilithonimonas zeae</name>
    <dbReference type="NCBI Taxonomy" id="1416779"/>
    <lineage>
        <taxon>Bacteria</taxon>
        <taxon>Pseudomonadati</taxon>
        <taxon>Bacteroidota</taxon>
        <taxon>Flavobacteriia</taxon>
        <taxon>Flavobacteriales</taxon>
        <taxon>Weeksellaceae</taxon>
        <taxon>Chryseobacterium group</taxon>
        <taxon>Epilithonimonas</taxon>
    </lineage>
</organism>
<dbReference type="CDD" id="cd00038">
    <property type="entry name" value="CAP_ED"/>
    <property type="match status" value="1"/>
</dbReference>
<protein>
    <submittedName>
        <fullName evidence="2">cAMP-binding domain of CRP or a regulatory subunit of cAMP-dependent protein kinases</fullName>
    </submittedName>
</protein>
<gene>
    <name evidence="2" type="ORF">SAMN05444409_1708</name>
</gene>
<dbReference type="AlphaFoldDB" id="A0A1N6G8E9"/>
<name>A0A1N6G8E9_9FLAO</name>
<accession>A0A1N6G8E9</accession>
<dbReference type="InterPro" id="IPR000595">
    <property type="entry name" value="cNMP-bd_dom"/>
</dbReference>
<evidence type="ECO:0000313" key="3">
    <source>
        <dbReference type="Proteomes" id="UP000185207"/>
    </source>
</evidence>
<dbReference type="OrthoDB" id="1092431at2"/>
<feature type="domain" description="Cyclic nucleotide-binding" evidence="1">
    <location>
        <begin position="11"/>
        <end position="114"/>
    </location>
</feature>
<sequence length="188" mass="22146">MSLELRKHFEELITLSDEEFATLTSYFKLRKLKKHQYLIQENEPITNIYFVTKGLLKASYIDTHGKEHIIQFAMENWWISDFQAFYTGVPSVTSIHCLEDVELYSLSKDDLEKICLENHKVEHFFRVKNSLGYVALQKRILSLLMTDAKERFEQFSAQYPTLIQRVPKTIIASYLGVSRETLSRITRK</sequence>
<dbReference type="InterPro" id="IPR014710">
    <property type="entry name" value="RmlC-like_jellyroll"/>
</dbReference>
<dbReference type="EMBL" id="FSRK01000001">
    <property type="protein sequence ID" value="SIO03787.1"/>
    <property type="molecule type" value="Genomic_DNA"/>
</dbReference>
<reference evidence="3" key="1">
    <citation type="submission" date="2016-11" db="EMBL/GenBank/DDBJ databases">
        <authorList>
            <person name="Varghese N."/>
            <person name="Submissions S."/>
        </authorList>
    </citation>
    <scope>NUCLEOTIDE SEQUENCE [LARGE SCALE GENOMIC DNA]</scope>
    <source>
        <strain evidence="3">DSM 27623</strain>
    </source>
</reference>
<dbReference type="InterPro" id="IPR018490">
    <property type="entry name" value="cNMP-bd_dom_sf"/>
</dbReference>
<dbReference type="Proteomes" id="UP000185207">
    <property type="component" value="Unassembled WGS sequence"/>
</dbReference>
<keyword evidence="2" id="KW-0418">Kinase</keyword>